<accession>A0ABS9CKI5</accession>
<proteinExistence type="predicted"/>
<protein>
    <submittedName>
        <fullName evidence="2">Uncharacterized protein</fullName>
    </submittedName>
</protein>
<evidence type="ECO:0000313" key="3">
    <source>
        <dbReference type="Proteomes" id="UP001299220"/>
    </source>
</evidence>
<dbReference type="EMBL" id="JAFBIT010000001">
    <property type="protein sequence ID" value="MCF2651652.1"/>
    <property type="molecule type" value="Genomic_DNA"/>
</dbReference>
<keyword evidence="1" id="KW-1133">Transmembrane helix</keyword>
<comment type="caution">
    <text evidence="2">The sequence shown here is derived from an EMBL/GenBank/DDBJ whole genome shotgun (WGS) entry which is preliminary data.</text>
</comment>
<name>A0ABS9CKI5_9FIRM</name>
<sequence>MGVVIVPLTVLLKGFTLGASLSALLSLAGNGAFFRSWITYLPATALCTVVFVVFSGRAYGVSLKACRSLFARESALISLKSYGLHFLSALVLLLAASALSSALGFLAVILF</sequence>
<reference evidence="2 3" key="1">
    <citation type="submission" date="2020-12" db="EMBL/GenBank/DDBJ databases">
        <title>Whole genome sequences of gut porcine anaerobes.</title>
        <authorList>
            <person name="Kubasova T."/>
            <person name="Jahodarova E."/>
            <person name="Rychlik I."/>
        </authorList>
    </citation>
    <scope>NUCLEOTIDE SEQUENCE [LARGE SCALE GENOMIC DNA]</scope>
    <source>
        <strain evidence="2 3">An867</strain>
    </source>
</reference>
<dbReference type="Proteomes" id="UP001299220">
    <property type="component" value="Unassembled WGS sequence"/>
</dbReference>
<keyword evidence="1" id="KW-0472">Membrane</keyword>
<evidence type="ECO:0000256" key="1">
    <source>
        <dbReference type="SAM" id="Phobius"/>
    </source>
</evidence>
<evidence type="ECO:0000313" key="2">
    <source>
        <dbReference type="EMBL" id="MCF2651652.1"/>
    </source>
</evidence>
<feature type="transmembrane region" description="Helical" evidence="1">
    <location>
        <begin position="82"/>
        <end position="110"/>
    </location>
</feature>
<keyword evidence="3" id="KW-1185">Reference proteome</keyword>
<organism evidence="2 3">
    <name type="scientific">Anaeromassilibacillus senegalensis</name>
    <dbReference type="NCBI Taxonomy" id="1673717"/>
    <lineage>
        <taxon>Bacteria</taxon>
        <taxon>Bacillati</taxon>
        <taxon>Bacillota</taxon>
        <taxon>Clostridia</taxon>
        <taxon>Eubacteriales</taxon>
        <taxon>Acutalibacteraceae</taxon>
        <taxon>Anaeromassilibacillus</taxon>
    </lineage>
</organism>
<keyword evidence="1" id="KW-0812">Transmembrane</keyword>
<gene>
    <name evidence="2" type="ORF">JQM67_03460</name>
</gene>
<feature type="transmembrane region" description="Helical" evidence="1">
    <location>
        <begin position="37"/>
        <end position="61"/>
    </location>
</feature>
<dbReference type="RefSeq" id="WP_235322662.1">
    <property type="nucleotide sequence ID" value="NZ_JAFBIT010000001.1"/>
</dbReference>